<organism evidence="1 2">
    <name type="scientific">Pseudopedobacter saltans</name>
    <dbReference type="NCBI Taxonomy" id="151895"/>
    <lineage>
        <taxon>Bacteria</taxon>
        <taxon>Pseudomonadati</taxon>
        <taxon>Bacteroidota</taxon>
        <taxon>Sphingobacteriia</taxon>
        <taxon>Sphingobacteriales</taxon>
        <taxon>Sphingobacteriaceae</taxon>
        <taxon>Pseudopedobacter</taxon>
    </lineage>
</organism>
<evidence type="ECO:0000313" key="2">
    <source>
        <dbReference type="Proteomes" id="UP000249645"/>
    </source>
</evidence>
<dbReference type="InterPro" id="IPR025396">
    <property type="entry name" value="DUF4302"/>
</dbReference>
<evidence type="ECO:0008006" key="3">
    <source>
        <dbReference type="Google" id="ProtNLM"/>
    </source>
</evidence>
<dbReference type="AlphaFoldDB" id="A0A2W5F7N7"/>
<protein>
    <recommendedName>
        <fullName evidence="3">DUF4302 domain-containing protein</fullName>
    </recommendedName>
</protein>
<dbReference type="EMBL" id="QFOI01000101">
    <property type="protein sequence ID" value="PZP49660.1"/>
    <property type="molecule type" value="Genomic_DNA"/>
</dbReference>
<gene>
    <name evidence="1" type="ORF">DI598_07320</name>
</gene>
<evidence type="ECO:0000313" key="1">
    <source>
        <dbReference type="EMBL" id="PZP49660.1"/>
    </source>
</evidence>
<dbReference type="PROSITE" id="PS51257">
    <property type="entry name" value="PROKAR_LIPOPROTEIN"/>
    <property type="match status" value="1"/>
</dbReference>
<dbReference type="Pfam" id="PF14135">
    <property type="entry name" value="DUF4302"/>
    <property type="match status" value="1"/>
</dbReference>
<dbReference type="Proteomes" id="UP000249645">
    <property type="component" value="Unassembled WGS sequence"/>
</dbReference>
<name>A0A2W5F7N7_9SPHI</name>
<accession>A0A2W5F7N7</accession>
<sequence>MKKIIYLLLTCFLFSCVKHDVDLVFDQLPEARMLARNKELQNKLSESPGWKGFLRTSLLGTGYGFYMTFDSSKGQVTMYSDWNSTYATTPKTSSYSIIYEMNTTLVFDTYNYITILQDPNSSVNGGNLSTGLRSDIEFAYIRSTNDTIVLQGKHYSNYLYLVKATTTEATKYANGSYSSSITTMSRYFSDHANSYFPLSYNGNDVKVGIVDLNTDTKSIIVAAKVGDSVASAITSFGFSIDGAYFTNAFTILGKTFIALRYKDDGSMYIVDNEGNEFKMLQNTSPLFTLQDIFGYNKIFNSIYNYGPGTLASQAPLPTGVTSGFNSVYNNMLTRFSLGARFIDTVDFRFVNSTSAYITIWYWSGTTHFSADASFNYTYANNVLTLTNYIPSASNTNWTTRITEIGSFATWWQGGPFNVNWVSSPSIPGIYQVANPSSFYYGRLRKR</sequence>
<proteinExistence type="predicted"/>
<reference evidence="1 2" key="1">
    <citation type="submission" date="2017-11" db="EMBL/GenBank/DDBJ databases">
        <title>Infants hospitalized years apart are colonized by the same room-sourced microbial strains.</title>
        <authorList>
            <person name="Brooks B."/>
            <person name="Olm M.R."/>
            <person name="Firek B.A."/>
            <person name="Baker R."/>
            <person name="Thomas B.C."/>
            <person name="Morowitz M.J."/>
            <person name="Banfield J.F."/>
        </authorList>
    </citation>
    <scope>NUCLEOTIDE SEQUENCE [LARGE SCALE GENOMIC DNA]</scope>
    <source>
        <strain evidence="1">S2_009_000_R2_76</strain>
    </source>
</reference>
<comment type="caution">
    <text evidence="1">The sequence shown here is derived from an EMBL/GenBank/DDBJ whole genome shotgun (WGS) entry which is preliminary data.</text>
</comment>